<evidence type="ECO:0000256" key="10">
    <source>
        <dbReference type="SAM" id="MobiDB-lite"/>
    </source>
</evidence>
<dbReference type="EMBL" id="DAARIH010000008">
    <property type="protein sequence ID" value="HAE2547643.1"/>
    <property type="molecule type" value="Genomic_DNA"/>
</dbReference>
<dbReference type="SUPFAM" id="SSF110997">
    <property type="entry name" value="Sporulation related repeat"/>
    <property type="match status" value="1"/>
</dbReference>
<dbReference type="InterPro" id="IPR009009">
    <property type="entry name" value="RlpA-like_DPBB"/>
</dbReference>
<dbReference type="AlphaFoldDB" id="A0A3V7PDC8"/>
<dbReference type="GO" id="GO:0008932">
    <property type="term" value="F:lytic endotransglycosylase activity"/>
    <property type="evidence" value="ECO:0007669"/>
    <property type="project" value="UniProtKB-UniRule"/>
</dbReference>
<accession>A0A3V7PDC8</accession>
<evidence type="ECO:0000256" key="2">
    <source>
        <dbReference type="ARBA" id="ARBA00022729"/>
    </source>
</evidence>
<evidence type="ECO:0000256" key="9">
    <source>
        <dbReference type="RuleBase" id="RU003495"/>
    </source>
</evidence>
<dbReference type="GO" id="GO:0009279">
    <property type="term" value="C:cell outer membrane"/>
    <property type="evidence" value="ECO:0007669"/>
    <property type="project" value="TreeGrafter"/>
</dbReference>
<comment type="similarity">
    <text evidence="8 9">Belongs to the RlpA family.</text>
</comment>
<evidence type="ECO:0000256" key="1">
    <source>
        <dbReference type="ARBA" id="ARBA00022475"/>
    </source>
</evidence>
<keyword evidence="2 11" id="KW-0732">Signal</keyword>
<sequence length="377" mass="38752">MRKQLPVICVAAGIVLLAACTNDGGQQQTTVAPQPAVCNGPTVEISGAEPRYEPLNPTANQDYQRDGKSYKIVQGPSRFSQAGLAAIYDAEPGSNLTASGEMFDPMQLTAAHPTLPIPSYARITNLANGRMIVVRINDRGPYGTDRVISLSRAAADRLNTSNNTKVRIDPIIVAPDGSLSGPGMACTTVAKQTYALPPRPDLSGGMGSASSAPAQPQGDVLPVSNATLKSDDTTGAPVSSSGFLGAPTTLAPGVLEGNEPTPAPQPAPVSAPVTAPATATPVSAPAATAPVSAPVSAPVAAASGRFVVQVGAVSDQTRAQQYQQRLSQQFSVPGRVIQNGAVWRIQLGPFASKAEASALQQRLQTEAQLQSFIASAQ</sequence>
<dbReference type="InterPro" id="IPR012997">
    <property type="entry name" value="RplA"/>
</dbReference>
<comment type="caution">
    <text evidence="13">The sequence shown here is derived from an EMBL/GenBank/DDBJ whole genome shotgun (WGS) entry which is preliminary data.</text>
</comment>
<dbReference type="InterPro" id="IPR007730">
    <property type="entry name" value="SPOR-like_dom"/>
</dbReference>
<dbReference type="FunFam" id="3.30.70.1070:FF:000003">
    <property type="entry name" value="Endolytic peptidoglycan transglycosylase RlpA"/>
    <property type="match status" value="1"/>
</dbReference>
<reference evidence="14" key="3">
    <citation type="submission" date="2018-07" db="EMBL/GenBank/DDBJ databases">
        <authorList>
            <consortium name="NCBI Pathogen Detection Project"/>
        </authorList>
    </citation>
    <scope>NUCLEOTIDE SEQUENCE</scope>
    <source>
        <strain evidence="14">11-7312</strain>
    </source>
</reference>
<protein>
    <recommendedName>
        <fullName evidence="8">Endolytic peptidoglycan transglycosylase RlpA</fullName>
        <ecNumber evidence="8">4.2.2.-</ecNumber>
    </recommendedName>
</protein>
<dbReference type="InterPro" id="IPR034718">
    <property type="entry name" value="RlpA"/>
</dbReference>
<dbReference type="GO" id="GO:0071555">
    <property type="term" value="P:cell wall organization"/>
    <property type="evidence" value="ECO:0007669"/>
    <property type="project" value="UniProtKB-KW"/>
</dbReference>
<feature type="chain" id="PRO_5034653584" description="Endolytic peptidoglycan transglycosylase RlpA" evidence="11">
    <location>
        <begin position="19"/>
        <end position="377"/>
    </location>
</feature>
<dbReference type="PANTHER" id="PTHR34183:SF1">
    <property type="entry name" value="ENDOLYTIC PEPTIDOGLYCAN TRANSGLYCOSYLASE RLPA"/>
    <property type="match status" value="1"/>
</dbReference>
<evidence type="ECO:0000256" key="5">
    <source>
        <dbReference type="ARBA" id="ARBA00023239"/>
    </source>
</evidence>
<dbReference type="Gene3D" id="2.40.40.10">
    <property type="entry name" value="RlpA-like domain"/>
    <property type="match status" value="1"/>
</dbReference>
<evidence type="ECO:0000313" key="14">
    <source>
        <dbReference type="EMBL" id="HAE2547643.1"/>
    </source>
</evidence>
<reference evidence="13" key="2">
    <citation type="submission" date="2018-06" db="EMBL/GenBank/DDBJ databases">
        <authorList>
            <person name="Ashton P.M."/>
            <person name="Dallman T."/>
            <person name="Nair S."/>
            <person name="De Pinna E."/>
            <person name="Peters T."/>
            <person name="Grant K."/>
        </authorList>
    </citation>
    <scope>NUCLEOTIDE SEQUENCE</scope>
    <source>
        <strain evidence="13">313885</strain>
    </source>
</reference>
<dbReference type="Pfam" id="PF05036">
    <property type="entry name" value="SPOR"/>
    <property type="match status" value="1"/>
</dbReference>
<dbReference type="GO" id="GO:0000270">
    <property type="term" value="P:peptidoglycan metabolic process"/>
    <property type="evidence" value="ECO:0007669"/>
    <property type="project" value="UniProtKB-UniRule"/>
</dbReference>
<evidence type="ECO:0000256" key="7">
    <source>
        <dbReference type="ARBA" id="ARBA00023316"/>
    </source>
</evidence>
<dbReference type="NCBIfam" id="NF007953">
    <property type="entry name" value="PRK10672.1"/>
    <property type="match status" value="1"/>
</dbReference>
<keyword evidence="5 8" id="KW-0456">Lyase</keyword>
<evidence type="ECO:0000256" key="6">
    <source>
        <dbReference type="ARBA" id="ARBA00023288"/>
    </source>
</evidence>
<feature type="domain" description="SPOR" evidence="12">
    <location>
        <begin position="300"/>
        <end position="376"/>
    </location>
</feature>
<dbReference type="RefSeq" id="WP_023225749.1">
    <property type="nucleotide sequence ID" value="NZ_MYCD01000002.1"/>
</dbReference>
<dbReference type="HAMAP" id="MF_02071">
    <property type="entry name" value="RlpA"/>
    <property type="match status" value="1"/>
</dbReference>
<proteinExistence type="inferred from homology"/>
<dbReference type="PANTHER" id="PTHR34183">
    <property type="entry name" value="ENDOLYTIC PEPTIDOGLYCAN TRANSGLYCOSYLASE RLPA"/>
    <property type="match status" value="1"/>
</dbReference>
<dbReference type="InterPro" id="IPR036680">
    <property type="entry name" value="SPOR-like_sf"/>
</dbReference>
<dbReference type="PROSITE" id="PS51257">
    <property type="entry name" value="PROKAR_LIPOPROTEIN"/>
    <property type="match status" value="1"/>
</dbReference>
<evidence type="ECO:0000256" key="4">
    <source>
        <dbReference type="ARBA" id="ARBA00023139"/>
    </source>
</evidence>
<dbReference type="GO" id="GO:0042834">
    <property type="term" value="F:peptidoglycan binding"/>
    <property type="evidence" value="ECO:0007669"/>
    <property type="project" value="InterPro"/>
</dbReference>
<feature type="region of interest" description="Disordered" evidence="10">
    <location>
        <begin position="196"/>
        <end position="276"/>
    </location>
</feature>
<dbReference type="EC" id="4.2.2.-" evidence="8"/>
<dbReference type="GO" id="GO:0005886">
    <property type="term" value="C:plasma membrane"/>
    <property type="evidence" value="ECO:0007669"/>
    <property type="project" value="UniProtKB-SubCell"/>
</dbReference>
<dbReference type="NCBIfam" id="TIGR00413">
    <property type="entry name" value="rlpA"/>
    <property type="match status" value="1"/>
</dbReference>
<evidence type="ECO:0000313" key="13">
    <source>
        <dbReference type="EMBL" id="EBS3852571.1"/>
    </source>
</evidence>
<evidence type="ECO:0000259" key="12">
    <source>
        <dbReference type="PROSITE" id="PS51724"/>
    </source>
</evidence>
<keyword evidence="7 8" id="KW-0961">Cell wall biogenesis/degradation</keyword>
<dbReference type="EMBL" id="AAGVJG010000004">
    <property type="protein sequence ID" value="EBS3852571.1"/>
    <property type="molecule type" value="Genomic_DNA"/>
</dbReference>
<feature type="compositionally biased region" description="Low complexity" evidence="10">
    <location>
        <begin position="208"/>
        <end position="218"/>
    </location>
</feature>
<dbReference type="FunFam" id="2.40.40.10:FF:000003">
    <property type="entry name" value="Endolytic peptidoglycan transglycosylase RlpA"/>
    <property type="match status" value="1"/>
</dbReference>
<dbReference type="CDD" id="cd22268">
    <property type="entry name" value="DPBB_RlpA-like"/>
    <property type="match status" value="1"/>
</dbReference>
<dbReference type="Gene3D" id="3.30.70.1070">
    <property type="entry name" value="Sporulation related repeat"/>
    <property type="match status" value="1"/>
</dbReference>
<keyword evidence="1 8" id="KW-1003">Cell membrane</keyword>
<dbReference type="InterPro" id="IPR036908">
    <property type="entry name" value="RlpA-like_sf"/>
</dbReference>
<evidence type="ECO:0000256" key="8">
    <source>
        <dbReference type="HAMAP-Rule" id="MF_02071"/>
    </source>
</evidence>
<evidence type="ECO:0000256" key="3">
    <source>
        <dbReference type="ARBA" id="ARBA00023136"/>
    </source>
</evidence>
<dbReference type="SUPFAM" id="SSF50685">
    <property type="entry name" value="Barwin-like endoglucanases"/>
    <property type="match status" value="1"/>
</dbReference>
<keyword evidence="3 8" id="KW-0472">Membrane</keyword>
<evidence type="ECO:0000256" key="11">
    <source>
        <dbReference type="SAM" id="SignalP"/>
    </source>
</evidence>
<organism evidence="13">
    <name type="scientific">Salmonella enterica subsp. enterica serovar Javiana</name>
    <dbReference type="NCBI Taxonomy" id="363569"/>
    <lineage>
        <taxon>Bacteria</taxon>
        <taxon>Pseudomonadati</taxon>
        <taxon>Pseudomonadota</taxon>
        <taxon>Gammaproteobacteria</taxon>
        <taxon>Enterobacterales</taxon>
        <taxon>Enterobacteriaceae</taxon>
        <taxon>Salmonella</taxon>
    </lineage>
</organism>
<keyword evidence="4 8" id="KW-0564">Palmitate</keyword>
<comment type="function">
    <text evidence="8">Lytic transglycosylase with a strong preference for naked glycan strands that lack stem peptides.</text>
</comment>
<gene>
    <name evidence="8 14" type="primary">rlpA</name>
    <name evidence="13" type="ORF">DPP52_07335</name>
    <name evidence="14" type="ORF">G3331_001417</name>
</gene>
<keyword evidence="6 8" id="KW-0449">Lipoprotein</keyword>
<reference evidence="14" key="1">
    <citation type="journal article" date="2018" name="Genome Biol.">
        <title>SKESA: strategic k-mer extension for scrupulous assemblies.</title>
        <authorList>
            <person name="Souvorov A."/>
            <person name="Agarwala R."/>
            <person name="Lipman D.J."/>
        </authorList>
    </citation>
    <scope>NUCLEOTIDE SEQUENCE</scope>
    <source>
        <strain evidence="14">11-7312</strain>
    </source>
</reference>
<name>A0A3V7PDC8_SALET</name>
<dbReference type="PROSITE" id="PS51724">
    <property type="entry name" value="SPOR"/>
    <property type="match status" value="1"/>
</dbReference>
<dbReference type="Pfam" id="PF03330">
    <property type="entry name" value="DPBB_1"/>
    <property type="match status" value="1"/>
</dbReference>
<feature type="signal peptide" evidence="11">
    <location>
        <begin position="1"/>
        <end position="18"/>
    </location>
</feature>
<comment type="subcellular location">
    <subcellularLocation>
        <location evidence="8">Cell membrane</location>
        <topology evidence="8">Lipid-anchor</topology>
    </subcellularLocation>
</comment>